<dbReference type="PROSITE" id="PS50850">
    <property type="entry name" value="MFS"/>
    <property type="match status" value="1"/>
</dbReference>
<evidence type="ECO:0000256" key="4">
    <source>
        <dbReference type="ARBA" id="ARBA00022989"/>
    </source>
</evidence>
<proteinExistence type="predicted"/>
<dbReference type="Proteomes" id="UP000236546">
    <property type="component" value="Unassembled WGS sequence"/>
</dbReference>
<accession>A0A2K0T2K2</accession>
<dbReference type="InterPro" id="IPR011701">
    <property type="entry name" value="MFS"/>
</dbReference>
<organism evidence="8 9">
    <name type="scientific">Trichoderma gamsii</name>
    <dbReference type="NCBI Taxonomy" id="398673"/>
    <lineage>
        <taxon>Eukaryota</taxon>
        <taxon>Fungi</taxon>
        <taxon>Dikarya</taxon>
        <taxon>Ascomycota</taxon>
        <taxon>Pezizomycotina</taxon>
        <taxon>Sordariomycetes</taxon>
        <taxon>Hypocreomycetidae</taxon>
        <taxon>Hypocreales</taxon>
        <taxon>Hypocreaceae</taxon>
        <taxon>Trichoderma</taxon>
    </lineage>
</organism>
<dbReference type="PANTHER" id="PTHR43791:SF32">
    <property type="entry name" value="MAJOR FACILITATOR SUPERFAMILY (MFS) PROFILE DOMAIN-CONTAINING PROTEIN"/>
    <property type="match status" value="1"/>
</dbReference>
<dbReference type="EMBL" id="MTYH01000075">
    <property type="protein sequence ID" value="PNP39748.1"/>
    <property type="molecule type" value="Genomic_DNA"/>
</dbReference>
<dbReference type="GO" id="GO:0022857">
    <property type="term" value="F:transmembrane transporter activity"/>
    <property type="evidence" value="ECO:0007669"/>
    <property type="project" value="InterPro"/>
</dbReference>
<keyword evidence="5 6" id="KW-0472">Membrane</keyword>
<dbReference type="PANTHER" id="PTHR43791">
    <property type="entry name" value="PERMEASE-RELATED"/>
    <property type="match status" value="1"/>
</dbReference>
<feature type="transmembrane region" description="Helical" evidence="6">
    <location>
        <begin position="12"/>
        <end position="34"/>
    </location>
</feature>
<keyword evidence="3 6" id="KW-0812">Transmembrane</keyword>
<feature type="transmembrane region" description="Helical" evidence="6">
    <location>
        <begin position="79"/>
        <end position="101"/>
    </location>
</feature>
<evidence type="ECO:0000313" key="8">
    <source>
        <dbReference type="EMBL" id="PNP39748.1"/>
    </source>
</evidence>
<evidence type="ECO:0000256" key="5">
    <source>
        <dbReference type="ARBA" id="ARBA00023136"/>
    </source>
</evidence>
<feature type="domain" description="Major facilitator superfamily (MFS) profile" evidence="7">
    <location>
        <begin position="1"/>
        <end position="187"/>
    </location>
</feature>
<reference evidence="8 9" key="1">
    <citation type="submission" date="2017-02" db="EMBL/GenBank/DDBJ databases">
        <title>Genomes of Trichoderma spp. with biocontrol activity.</title>
        <authorList>
            <person name="Gardiner D."/>
            <person name="Kazan K."/>
            <person name="Vos C."/>
            <person name="Harvey P."/>
        </authorList>
    </citation>
    <scope>NUCLEOTIDE SEQUENCE [LARGE SCALE GENOMIC DNA]</scope>
    <source>
        <strain evidence="8 9">A5MH</strain>
    </source>
</reference>
<feature type="transmembrane region" description="Helical" evidence="6">
    <location>
        <begin position="46"/>
        <end position="67"/>
    </location>
</feature>
<evidence type="ECO:0000256" key="2">
    <source>
        <dbReference type="ARBA" id="ARBA00022448"/>
    </source>
</evidence>
<dbReference type="Gene3D" id="1.20.1250.20">
    <property type="entry name" value="MFS general substrate transporter like domains"/>
    <property type="match status" value="1"/>
</dbReference>
<dbReference type="OrthoDB" id="2985014at2759"/>
<gene>
    <name evidence="8" type="ORF">TGAMA5MH_08267</name>
</gene>
<keyword evidence="4 6" id="KW-1133">Transmembrane helix</keyword>
<evidence type="ECO:0000256" key="1">
    <source>
        <dbReference type="ARBA" id="ARBA00004141"/>
    </source>
</evidence>
<dbReference type="AlphaFoldDB" id="A0A2K0T2K2"/>
<dbReference type="InterPro" id="IPR020846">
    <property type="entry name" value="MFS_dom"/>
</dbReference>
<dbReference type="InterPro" id="IPR036259">
    <property type="entry name" value="MFS_trans_sf"/>
</dbReference>
<name>A0A2K0T2K2_9HYPO</name>
<sequence length="187" mass="21159">MQVFIKNRGGFLATRLLLGFAEAGYIPGACYTLSTWYTKRELAKRVAIFFFGMFGGNAISPLLASGILQLDGHRGLRGWQWLFLLEGLFTISVSMILLLFLPGSPSHPKPLFGQGLIKFTDMDSNILRRRLELDGGEDLDEQGLKKIPLAIIWKTVTHYRRWPHFVSTFVVFSTWSPLTTYTPSIIM</sequence>
<keyword evidence="2" id="KW-0813">Transport</keyword>
<evidence type="ECO:0000256" key="6">
    <source>
        <dbReference type="SAM" id="Phobius"/>
    </source>
</evidence>
<evidence type="ECO:0000256" key="3">
    <source>
        <dbReference type="ARBA" id="ARBA00022692"/>
    </source>
</evidence>
<evidence type="ECO:0000259" key="7">
    <source>
        <dbReference type="PROSITE" id="PS50850"/>
    </source>
</evidence>
<comment type="caution">
    <text evidence="8">The sequence shown here is derived from an EMBL/GenBank/DDBJ whole genome shotgun (WGS) entry which is preliminary data.</text>
</comment>
<dbReference type="SUPFAM" id="SSF103473">
    <property type="entry name" value="MFS general substrate transporter"/>
    <property type="match status" value="1"/>
</dbReference>
<evidence type="ECO:0000313" key="9">
    <source>
        <dbReference type="Proteomes" id="UP000236546"/>
    </source>
</evidence>
<dbReference type="GO" id="GO:0016020">
    <property type="term" value="C:membrane"/>
    <property type="evidence" value="ECO:0007669"/>
    <property type="project" value="UniProtKB-SubCell"/>
</dbReference>
<comment type="subcellular location">
    <subcellularLocation>
        <location evidence="1">Membrane</location>
        <topology evidence="1">Multi-pass membrane protein</topology>
    </subcellularLocation>
</comment>
<dbReference type="Pfam" id="PF07690">
    <property type="entry name" value="MFS_1"/>
    <property type="match status" value="1"/>
</dbReference>
<protein>
    <recommendedName>
        <fullName evidence="7">Major facilitator superfamily (MFS) profile domain-containing protein</fullName>
    </recommendedName>
</protein>